<protein>
    <submittedName>
        <fullName evidence="8">14 kDa subunit splicing factor 3b</fullName>
    </submittedName>
</protein>
<keyword evidence="3 6" id="KW-0694">RNA-binding</keyword>
<keyword evidence="4" id="KW-0508">mRNA splicing</keyword>
<dbReference type="CDD" id="cd12241">
    <property type="entry name" value="RRM_SF3B14"/>
    <property type="match status" value="1"/>
</dbReference>
<dbReference type="Gene3D" id="3.30.70.330">
    <property type="match status" value="1"/>
</dbReference>
<comment type="subcellular location">
    <subcellularLocation>
        <location evidence="1">Nucleus</location>
    </subcellularLocation>
</comment>
<dbReference type="InterPro" id="IPR050374">
    <property type="entry name" value="RRT5_SRSF_SR"/>
</dbReference>
<evidence type="ECO:0000313" key="9">
    <source>
        <dbReference type="Proteomes" id="UP000019335"/>
    </source>
</evidence>
<evidence type="ECO:0000256" key="2">
    <source>
        <dbReference type="ARBA" id="ARBA00022664"/>
    </source>
</evidence>
<dbReference type="GO" id="GO:0006397">
    <property type="term" value="P:mRNA processing"/>
    <property type="evidence" value="ECO:0007669"/>
    <property type="project" value="UniProtKB-KW"/>
</dbReference>
<dbReference type="SMART" id="SM00360">
    <property type="entry name" value="RRM"/>
    <property type="match status" value="1"/>
</dbReference>
<accession>W7TF67</accession>
<dbReference type="OrthoDB" id="275748at2759"/>
<proteinExistence type="predicted"/>
<sequence length="124" mass="14528">MADAANFRQRNRLSPDVTRVLYVRNLPFKLSSEELYDIFGKYGPIRQIRVGAANENRGKAFVIYEDIYDAKDALEHLNGFNVCGRYLVVLYFHPEKEQKRMNLEKQRKEVEELRKMVDAGRKGT</sequence>
<dbReference type="InterPro" id="IPR034150">
    <property type="entry name" value="SF3B6_RRM"/>
</dbReference>
<name>W7TF67_9STRA</name>
<feature type="domain" description="RRM" evidence="7">
    <location>
        <begin position="19"/>
        <end position="94"/>
    </location>
</feature>
<dbReference type="SUPFAM" id="SSF54928">
    <property type="entry name" value="RNA-binding domain, RBD"/>
    <property type="match status" value="1"/>
</dbReference>
<dbReference type="FunFam" id="3.30.70.330:FF:000604">
    <property type="entry name" value="Splicing factor 3B, subunit 6"/>
    <property type="match status" value="1"/>
</dbReference>
<dbReference type="Pfam" id="PF00076">
    <property type="entry name" value="RRM_1"/>
    <property type="match status" value="1"/>
</dbReference>
<dbReference type="InterPro" id="IPR000504">
    <property type="entry name" value="RRM_dom"/>
</dbReference>
<evidence type="ECO:0000256" key="3">
    <source>
        <dbReference type="ARBA" id="ARBA00022884"/>
    </source>
</evidence>
<evidence type="ECO:0000256" key="5">
    <source>
        <dbReference type="ARBA" id="ARBA00023242"/>
    </source>
</evidence>
<dbReference type="EMBL" id="AZIL01000869">
    <property type="protein sequence ID" value="EWM25645.1"/>
    <property type="molecule type" value="Genomic_DNA"/>
</dbReference>
<dbReference type="GO" id="GO:0008380">
    <property type="term" value="P:RNA splicing"/>
    <property type="evidence" value="ECO:0007669"/>
    <property type="project" value="UniProtKB-KW"/>
</dbReference>
<dbReference type="PROSITE" id="PS50102">
    <property type="entry name" value="RRM"/>
    <property type="match status" value="1"/>
</dbReference>
<gene>
    <name evidence="8" type="ORF">Naga_100037g13</name>
</gene>
<keyword evidence="5" id="KW-0539">Nucleus</keyword>
<evidence type="ECO:0000259" key="7">
    <source>
        <dbReference type="PROSITE" id="PS50102"/>
    </source>
</evidence>
<evidence type="ECO:0000313" key="8">
    <source>
        <dbReference type="EMBL" id="EWM25645.1"/>
    </source>
</evidence>
<comment type="caution">
    <text evidence="8">The sequence shown here is derived from an EMBL/GenBank/DDBJ whole genome shotgun (WGS) entry which is preliminary data.</text>
</comment>
<dbReference type="InterPro" id="IPR012677">
    <property type="entry name" value="Nucleotide-bd_a/b_plait_sf"/>
</dbReference>
<evidence type="ECO:0000256" key="1">
    <source>
        <dbReference type="ARBA" id="ARBA00004123"/>
    </source>
</evidence>
<dbReference type="AlphaFoldDB" id="W7TF67"/>
<dbReference type="Proteomes" id="UP000019335">
    <property type="component" value="Chromosome 10"/>
</dbReference>
<keyword evidence="9" id="KW-1185">Reference proteome</keyword>
<dbReference type="InterPro" id="IPR035979">
    <property type="entry name" value="RBD_domain_sf"/>
</dbReference>
<dbReference type="PANTHER" id="PTHR23003">
    <property type="entry name" value="RNA RECOGNITION MOTIF RRM DOMAIN CONTAINING PROTEIN"/>
    <property type="match status" value="1"/>
</dbReference>
<evidence type="ECO:0000256" key="4">
    <source>
        <dbReference type="ARBA" id="ARBA00023187"/>
    </source>
</evidence>
<dbReference type="GO" id="GO:0005737">
    <property type="term" value="C:cytoplasm"/>
    <property type="evidence" value="ECO:0007669"/>
    <property type="project" value="TreeGrafter"/>
</dbReference>
<keyword evidence="2" id="KW-0507">mRNA processing</keyword>
<evidence type="ECO:0000256" key="6">
    <source>
        <dbReference type="PROSITE-ProRule" id="PRU00176"/>
    </source>
</evidence>
<dbReference type="GO" id="GO:0003729">
    <property type="term" value="F:mRNA binding"/>
    <property type="evidence" value="ECO:0007669"/>
    <property type="project" value="TreeGrafter"/>
</dbReference>
<organism evidence="8 9">
    <name type="scientific">Nannochloropsis gaditana</name>
    <dbReference type="NCBI Taxonomy" id="72520"/>
    <lineage>
        <taxon>Eukaryota</taxon>
        <taxon>Sar</taxon>
        <taxon>Stramenopiles</taxon>
        <taxon>Ochrophyta</taxon>
        <taxon>Eustigmatophyceae</taxon>
        <taxon>Eustigmatales</taxon>
        <taxon>Monodopsidaceae</taxon>
        <taxon>Nannochloropsis</taxon>
    </lineage>
</organism>
<dbReference type="GO" id="GO:0005634">
    <property type="term" value="C:nucleus"/>
    <property type="evidence" value="ECO:0007669"/>
    <property type="project" value="UniProtKB-SubCell"/>
</dbReference>
<reference evidence="8 9" key="1">
    <citation type="journal article" date="2014" name="Mol. Plant">
        <title>Chromosome Scale Genome Assembly and Transcriptome Profiling of Nannochloropsis gaditana in Nitrogen Depletion.</title>
        <authorList>
            <person name="Corteggiani Carpinelli E."/>
            <person name="Telatin A."/>
            <person name="Vitulo N."/>
            <person name="Forcato C."/>
            <person name="D'Angelo M."/>
            <person name="Schiavon R."/>
            <person name="Vezzi A."/>
            <person name="Giacometti G.M."/>
            <person name="Morosinotto T."/>
            <person name="Valle G."/>
        </authorList>
    </citation>
    <scope>NUCLEOTIDE SEQUENCE [LARGE SCALE GENOMIC DNA]</scope>
    <source>
        <strain evidence="8 9">B-31</strain>
    </source>
</reference>